<dbReference type="InterPro" id="IPR001694">
    <property type="entry name" value="NADH_UbQ_OxRdtase_su1/FPO"/>
</dbReference>
<dbReference type="Pfam" id="PF00146">
    <property type="entry name" value="NADHdh"/>
    <property type="match status" value="1"/>
</dbReference>
<proteinExistence type="predicted"/>
<comment type="subcellular location">
    <subcellularLocation>
        <location evidence="1">Membrane</location>
        <topology evidence="1">Multi-pass membrane protein</topology>
    </subcellularLocation>
</comment>
<feature type="transmembrane region" description="Helical" evidence="5">
    <location>
        <begin position="161"/>
        <end position="178"/>
    </location>
</feature>
<organism evidence="6 7">
    <name type="scientific">Methanocella conradii (strain DSM 24694 / JCM 17849 / CGMCC 1.5162 / HZ254)</name>
    <dbReference type="NCBI Taxonomy" id="1041930"/>
    <lineage>
        <taxon>Archaea</taxon>
        <taxon>Methanobacteriati</taxon>
        <taxon>Methanobacteriota</taxon>
        <taxon>Stenosarchaea group</taxon>
        <taxon>Methanomicrobia</taxon>
        <taxon>Methanocellales</taxon>
        <taxon>Methanocellaceae</taxon>
        <taxon>Methanocella</taxon>
    </lineage>
</organism>
<dbReference type="PANTHER" id="PTHR43359:SF1">
    <property type="entry name" value="FORMATE HYDROGENLYASE SUBUNIT 4-RELATED"/>
    <property type="match status" value="1"/>
</dbReference>
<feature type="transmembrane region" description="Helical" evidence="5">
    <location>
        <begin position="236"/>
        <end position="256"/>
    </location>
</feature>
<dbReference type="PANTHER" id="PTHR43359">
    <property type="entry name" value="FORMATE HYDROGENLYASE SUBUNIT 4"/>
    <property type="match status" value="1"/>
</dbReference>
<reference evidence="6 7" key="1">
    <citation type="journal article" date="2012" name="J. Bacteriol.">
        <title>Complete genome sequence of a thermophilic methanogen, Methanocella conradii HZ254, isolated from Chinese rice field soil.</title>
        <authorList>
            <person name="Lu Z."/>
            <person name="Lu Y."/>
        </authorList>
    </citation>
    <scope>NUCLEOTIDE SEQUENCE [LARGE SCALE GENOMIC DNA]</scope>
    <source>
        <strain evidence="7">DSM 24694 / JCM 17849 / CGMCC 1.5162 / HZ254</strain>
    </source>
</reference>
<evidence type="ECO:0000256" key="4">
    <source>
        <dbReference type="ARBA" id="ARBA00023136"/>
    </source>
</evidence>
<feature type="transmembrane region" description="Helical" evidence="5">
    <location>
        <begin position="268"/>
        <end position="289"/>
    </location>
</feature>
<dbReference type="Proteomes" id="UP000005233">
    <property type="component" value="Chromosome"/>
</dbReference>
<protein>
    <submittedName>
        <fullName evidence="6">Ech hydrogenase subunit B</fullName>
    </submittedName>
</protein>
<dbReference type="InterPro" id="IPR052561">
    <property type="entry name" value="ComplexI_Subunit1"/>
</dbReference>
<dbReference type="eggNOG" id="arCOG01545">
    <property type="taxonomic scope" value="Archaea"/>
</dbReference>
<accession>H8I9E8</accession>
<feature type="transmembrane region" description="Helical" evidence="5">
    <location>
        <begin position="67"/>
        <end position="85"/>
    </location>
</feature>
<dbReference type="STRING" id="1041930.Mtc_0805"/>
<feature type="transmembrane region" description="Helical" evidence="5">
    <location>
        <begin position="209"/>
        <end position="230"/>
    </location>
</feature>
<keyword evidence="2 5" id="KW-0812">Transmembrane</keyword>
<dbReference type="GeneID" id="11970700"/>
<evidence type="ECO:0000256" key="3">
    <source>
        <dbReference type="ARBA" id="ARBA00022989"/>
    </source>
</evidence>
<dbReference type="RefSeq" id="WP_014405405.1">
    <property type="nucleotide sequence ID" value="NC_017034.1"/>
</dbReference>
<dbReference type="KEGG" id="mez:Mtc_0805"/>
<gene>
    <name evidence="6" type="primary">echB</name>
    <name evidence="6" type="ordered locus">Mtc_0805</name>
</gene>
<feature type="transmembrane region" description="Helical" evidence="5">
    <location>
        <begin position="6"/>
        <end position="29"/>
    </location>
</feature>
<dbReference type="HOGENOM" id="CLU_015134_0_2_2"/>
<name>H8I9E8_METCZ</name>
<evidence type="ECO:0000313" key="7">
    <source>
        <dbReference type="Proteomes" id="UP000005233"/>
    </source>
</evidence>
<feature type="transmembrane region" description="Helical" evidence="5">
    <location>
        <begin position="91"/>
        <end position="110"/>
    </location>
</feature>
<evidence type="ECO:0000256" key="5">
    <source>
        <dbReference type="SAM" id="Phobius"/>
    </source>
</evidence>
<keyword evidence="4 5" id="KW-0472">Membrane</keyword>
<dbReference type="EMBL" id="CP003243">
    <property type="protein sequence ID" value="AFC99566.1"/>
    <property type="molecule type" value="Genomic_DNA"/>
</dbReference>
<sequence length="295" mass="33306">MMAEGMLDYLIPLAILILSPFIGGLLIGIDRKVTARIQNRAGPPIVQPFYDVLKLFGKEDKVVNKTYLVFGCAYLFTVILSLALLLFKYDLLITTFIFGLSFIFLVLAGYSTRSQFGYMGATRELMQMLTYEPILLFAVFLIRLVTGSFETDAIFKASEPLLFTLPLALLAIFVILPIKARKSPFDISEAHQEIAQGPETEYSGKYLGLLYIAHFFELIFVLWFVSLFYVKGFWLLPGWAMQALLMAAAYVFLIVVDNLTARLRVDQMLKQVFIVGMALLALNLIYIIATGRWIA</sequence>
<evidence type="ECO:0000256" key="1">
    <source>
        <dbReference type="ARBA" id="ARBA00004141"/>
    </source>
</evidence>
<evidence type="ECO:0000313" key="6">
    <source>
        <dbReference type="EMBL" id="AFC99566.1"/>
    </source>
</evidence>
<dbReference type="AlphaFoldDB" id="H8I9E8"/>
<feature type="transmembrane region" description="Helical" evidence="5">
    <location>
        <begin position="131"/>
        <end position="149"/>
    </location>
</feature>
<evidence type="ECO:0000256" key="2">
    <source>
        <dbReference type="ARBA" id="ARBA00022692"/>
    </source>
</evidence>
<dbReference type="GO" id="GO:0005886">
    <property type="term" value="C:plasma membrane"/>
    <property type="evidence" value="ECO:0007669"/>
    <property type="project" value="TreeGrafter"/>
</dbReference>
<keyword evidence="3 5" id="KW-1133">Transmembrane helix</keyword>
<keyword evidence="7" id="KW-1185">Reference proteome</keyword>